<dbReference type="EMBL" id="BLJY01000001">
    <property type="protein sequence ID" value="GFF12226.1"/>
    <property type="molecule type" value="Genomic_DNA"/>
</dbReference>
<name>A0A5M3YPZ0_ASPTE</name>
<gene>
    <name evidence="1" type="ORF">ATEIFO6365_0001044900</name>
</gene>
<dbReference type="Proteomes" id="UP000452235">
    <property type="component" value="Unassembled WGS sequence"/>
</dbReference>
<comment type="caution">
    <text evidence="1">The sequence shown here is derived from an EMBL/GenBank/DDBJ whole genome shotgun (WGS) entry which is preliminary data.</text>
</comment>
<evidence type="ECO:0000313" key="2">
    <source>
        <dbReference type="Proteomes" id="UP000452235"/>
    </source>
</evidence>
<proteinExistence type="predicted"/>
<protein>
    <submittedName>
        <fullName evidence="1">Uncharacterized protein</fullName>
    </submittedName>
</protein>
<dbReference type="OrthoDB" id="3836772at2759"/>
<sequence length="80" mass="8199">MVKISALVHLALASVALAVTFTDCQNQFDACRSSSGSSKAGCVADHATCCADAFDTCNTSDDPGTVANCAVQEAHCQSQK</sequence>
<evidence type="ECO:0000313" key="1">
    <source>
        <dbReference type="EMBL" id="GFF12226.1"/>
    </source>
</evidence>
<dbReference type="AlphaFoldDB" id="A0A5M3YPZ0"/>
<organism evidence="1 2">
    <name type="scientific">Aspergillus terreus</name>
    <dbReference type="NCBI Taxonomy" id="33178"/>
    <lineage>
        <taxon>Eukaryota</taxon>
        <taxon>Fungi</taxon>
        <taxon>Dikarya</taxon>
        <taxon>Ascomycota</taxon>
        <taxon>Pezizomycotina</taxon>
        <taxon>Eurotiomycetes</taxon>
        <taxon>Eurotiomycetidae</taxon>
        <taxon>Eurotiales</taxon>
        <taxon>Aspergillaceae</taxon>
        <taxon>Aspergillus</taxon>
        <taxon>Aspergillus subgen. Circumdati</taxon>
    </lineage>
</organism>
<accession>A0A5M3YPZ0</accession>
<reference evidence="1 2" key="1">
    <citation type="submission" date="2020-01" db="EMBL/GenBank/DDBJ databases">
        <title>Aspergillus terreus IFO 6365 whole genome shotgun sequence.</title>
        <authorList>
            <person name="Kanamasa S."/>
            <person name="Takahashi H."/>
        </authorList>
    </citation>
    <scope>NUCLEOTIDE SEQUENCE [LARGE SCALE GENOMIC DNA]</scope>
    <source>
        <strain evidence="1 2">IFO 6365</strain>
    </source>
</reference>
<keyword evidence="2" id="KW-1185">Reference proteome</keyword>